<feature type="transmembrane region" description="Helical" evidence="8">
    <location>
        <begin position="80"/>
        <end position="103"/>
    </location>
</feature>
<comment type="similarity">
    <text evidence="2">Belongs to the binding-protein-dependent transport system permease family. CysTW subfamily.</text>
</comment>
<keyword evidence="4" id="KW-1003">Cell membrane</keyword>
<comment type="subcellular location">
    <subcellularLocation>
        <location evidence="1 8">Cell membrane</location>
        <topology evidence="1 8">Multi-pass membrane protein</topology>
    </subcellularLocation>
</comment>
<feature type="transmembrane region" description="Helical" evidence="8">
    <location>
        <begin position="20"/>
        <end position="41"/>
    </location>
</feature>
<evidence type="ECO:0000256" key="6">
    <source>
        <dbReference type="ARBA" id="ARBA00022989"/>
    </source>
</evidence>
<proteinExistence type="inferred from homology"/>
<evidence type="ECO:0000256" key="1">
    <source>
        <dbReference type="ARBA" id="ARBA00004651"/>
    </source>
</evidence>
<dbReference type="GO" id="GO:0048473">
    <property type="term" value="P:D-methionine transmembrane transport"/>
    <property type="evidence" value="ECO:0007669"/>
    <property type="project" value="TreeGrafter"/>
</dbReference>
<evidence type="ECO:0000313" key="11">
    <source>
        <dbReference type="Proteomes" id="UP000054725"/>
    </source>
</evidence>
<keyword evidence="11" id="KW-1185">Reference proteome</keyword>
<dbReference type="InterPro" id="IPR035906">
    <property type="entry name" value="MetI-like_sf"/>
</dbReference>
<accession>A0A0W0X243</accession>
<evidence type="ECO:0000256" key="2">
    <source>
        <dbReference type="ARBA" id="ARBA00007069"/>
    </source>
</evidence>
<dbReference type="STRING" id="45070.Lnau_0451"/>
<evidence type="ECO:0000259" key="9">
    <source>
        <dbReference type="PROSITE" id="PS50928"/>
    </source>
</evidence>
<dbReference type="RefSeq" id="WP_058503534.1">
    <property type="nucleotide sequence ID" value="NZ_CAAAIF010000020.1"/>
</dbReference>
<evidence type="ECO:0000256" key="7">
    <source>
        <dbReference type="ARBA" id="ARBA00023136"/>
    </source>
</evidence>
<dbReference type="OrthoDB" id="9793490at2"/>
<evidence type="ECO:0000256" key="4">
    <source>
        <dbReference type="ARBA" id="ARBA00022475"/>
    </source>
</evidence>
<dbReference type="EMBL" id="LNYO01000005">
    <property type="protein sequence ID" value="KTD38641.1"/>
    <property type="molecule type" value="Genomic_DNA"/>
</dbReference>
<keyword evidence="6 8" id="KW-1133">Transmembrane helix</keyword>
<dbReference type="Proteomes" id="UP000054725">
    <property type="component" value="Unassembled WGS sequence"/>
</dbReference>
<evidence type="ECO:0000256" key="5">
    <source>
        <dbReference type="ARBA" id="ARBA00022692"/>
    </source>
</evidence>
<dbReference type="PANTHER" id="PTHR30450:SF1">
    <property type="entry name" value="D-METHIONINE TRANSPORT SYSTEM PERMEASE PROTEIN METI-RELATED"/>
    <property type="match status" value="1"/>
</dbReference>
<comment type="caution">
    <text evidence="10">The sequence shown here is derived from an EMBL/GenBank/DDBJ whole genome shotgun (WGS) entry which is preliminary data.</text>
</comment>
<reference evidence="10 11" key="1">
    <citation type="submission" date="2015-11" db="EMBL/GenBank/DDBJ databases">
        <title>Genomic analysis of 38 Legionella species identifies large and diverse effector repertoires.</title>
        <authorList>
            <person name="Burstein D."/>
            <person name="Amaro F."/>
            <person name="Zusman T."/>
            <person name="Lifshitz Z."/>
            <person name="Cohen O."/>
            <person name="Gilbert J.A."/>
            <person name="Pupko T."/>
            <person name="Shuman H.A."/>
            <person name="Segal G."/>
        </authorList>
    </citation>
    <scope>NUCLEOTIDE SEQUENCE [LARGE SCALE GENOMIC DNA]</scope>
    <source>
        <strain evidence="10 11">ATCC 49506</strain>
    </source>
</reference>
<dbReference type="InterPro" id="IPR000515">
    <property type="entry name" value="MetI-like"/>
</dbReference>
<evidence type="ECO:0000313" key="10">
    <source>
        <dbReference type="EMBL" id="KTD38641.1"/>
    </source>
</evidence>
<feature type="transmembrane region" description="Helical" evidence="8">
    <location>
        <begin position="53"/>
        <end position="74"/>
    </location>
</feature>
<feature type="domain" description="ABC transmembrane type-1" evidence="9">
    <location>
        <begin position="13"/>
        <end position="203"/>
    </location>
</feature>
<gene>
    <name evidence="10" type="primary">metI</name>
    <name evidence="10" type="ORF">Lnau_0451</name>
</gene>
<protein>
    <submittedName>
        <fullName evidence="10">Putative D-methionine transport system permease protein metI</fullName>
    </submittedName>
</protein>
<keyword evidence="3 8" id="KW-0813">Transport</keyword>
<keyword evidence="5 8" id="KW-0812">Transmembrane</keyword>
<dbReference type="InterPro" id="IPR051322">
    <property type="entry name" value="AA_ABC_Transporter_Permease"/>
</dbReference>
<dbReference type="NCBIfam" id="NF008049">
    <property type="entry name" value="PRK10782.1"/>
    <property type="match status" value="1"/>
</dbReference>
<dbReference type="CDD" id="cd06261">
    <property type="entry name" value="TM_PBP2"/>
    <property type="match status" value="1"/>
</dbReference>
<evidence type="ECO:0000256" key="3">
    <source>
        <dbReference type="ARBA" id="ARBA00022448"/>
    </source>
</evidence>
<name>A0A0W0X243_9GAMM</name>
<dbReference type="PROSITE" id="PS50928">
    <property type="entry name" value="ABC_TM1"/>
    <property type="match status" value="1"/>
</dbReference>
<dbReference type="Pfam" id="PF00528">
    <property type="entry name" value="BPD_transp_1"/>
    <property type="match status" value="1"/>
</dbReference>
<dbReference type="PATRIC" id="fig|45070.6.peg.474"/>
<sequence length="215" mass="23342">MSLTMFYDLLRASGETIYMVAASTLFAIILGLPLGTLLFTSTKIKPHAWVSRFISGLINISRSIPFIILLVALIPFTRLIVGTSIGIHAAMVPLTLGATPFFARLVDNVYQTLPSGLIEAGFSMGANTWQMIRYILLPEAFPALIQAITVTAITLVNYSAMAGTVGGGGLGDLAIRYGYQRFNVVIMLATVFILIVIVQLLQMGGDRLARHYSRN</sequence>
<organism evidence="10 11">
    <name type="scientific">Legionella nautarum</name>
    <dbReference type="NCBI Taxonomy" id="45070"/>
    <lineage>
        <taxon>Bacteria</taxon>
        <taxon>Pseudomonadati</taxon>
        <taxon>Pseudomonadota</taxon>
        <taxon>Gammaproteobacteria</taxon>
        <taxon>Legionellales</taxon>
        <taxon>Legionellaceae</taxon>
        <taxon>Legionella</taxon>
    </lineage>
</organism>
<evidence type="ECO:0000256" key="8">
    <source>
        <dbReference type="RuleBase" id="RU363032"/>
    </source>
</evidence>
<dbReference type="AlphaFoldDB" id="A0A0W0X243"/>
<feature type="transmembrane region" description="Helical" evidence="8">
    <location>
        <begin position="181"/>
        <end position="201"/>
    </location>
</feature>
<dbReference type="PANTHER" id="PTHR30450">
    <property type="entry name" value="ABC TRANSPORTER PERMEASE"/>
    <property type="match status" value="1"/>
</dbReference>
<keyword evidence="7 8" id="KW-0472">Membrane</keyword>
<dbReference type="Gene3D" id="1.10.3720.10">
    <property type="entry name" value="MetI-like"/>
    <property type="match status" value="1"/>
</dbReference>
<feature type="transmembrane region" description="Helical" evidence="8">
    <location>
        <begin position="140"/>
        <end position="161"/>
    </location>
</feature>
<dbReference type="FunFam" id="1.10.3720.10:FF:000002">
    <property type="entry name" value="D-methionine ABC transporter permease MetI"/>
    <property type="match status" value="1"/>
</dbReference>
<dbReference type="GO" id="GO:0005886">
    <property type="term" value="C:plasma membrane"/>
    <property type="evidence" value="ECO:0007669"/>
    <property type="project" value="UniProtKB-SubCell"/>
</dbReference>
<dbReference type="SUPFAM" id="SSF161098">
    <property type="entry name" value="MetI-like"/>
    <property type="match status" value="1"/>
</dbReference>